<protein>
    <submittedName>
        <fullName evidence="1">Uncharacterized protein</fullName>
    </submittedName>
</protein>
<keyword evidence="2" id="KW-1185">Reference proteome</keyword>
<name>A0AAV6TG40_9ARAC</name>
<evidence type="ECO:0000313" key="1">
    <source>
        <dbReference type="EMBL" id="KAG8170713.1"/>
    </source>
</evidence>
<proteinExistence type="predicted"/>
<accession>A0AAV6TG40</accession>
<organism evidence="1 2">
    <name type="scientific">Oedothorax gibbosus</name>
    <dbReference type="NCBI Taxonomy" id="931172"/>
    <lineage>
        <taxon>Eukaryota</taxon>
        <taxon>Metazoa</taxon>
        <taxon>Ecdysozoa</taxon>
        <taxon>Arthropoda</taxon>
        <taxon>Chelicerata</taxon>
        <taxon>Arachnida</taxon>
        <taxon>Araneae</taxon>
        <taxon>Araneomorphae</taxon>
        <taxon>Entelegynae</taxon>
        <taxon>Araneoidea</taxon>
        <taxon>Linyphiidae</taxon>
        <taxon>Erigoninae</taxon>
        <taxon>Oedothorax</taxon>
    </lineage>
</organism>
<reference evidence="1 2" key="1">
    <citation type="journal article" date="2022" name="Nat. Ecol. Evol.">
        <title>A masculinizing supergene underlies an exaggerated male reproductive morph in a spider.</title>
        <authorList>
            <person name="Hendrickx F."/>
            <person name="De Corte Z."/>
            <person name="Sonet G."/>
            <person name="Van Belleghem S.M."/>
            <person name="Kostlbacher S."/>
            <person name="Vangestel C."/>
        </authorList>
    </citation>
    <scope>NUCLEOTIDE SEQUENCE [LARGE SCALE GENOMIC DNA]</scope>
    <source>
        <strain evidence="1">W744_W776</strain>
    </source>
</reference>
<sequence length="26" mass="2961">LRRYAFKTLTLVASLRLCHSTYCSSA</sequence>
<feature type="non-terminal residue" evidence="1">
    <location>
        <position position="1"/>
    </location>
</feature>
<evidence type="ECO:0000313" key="2">
    <source>
        <dbReference type="Proteomes" id="UP000827092"/>
    </source>
</evidence>
<dbReference type="EMBL" id="JAFNEN010004993">
    <property type="protein sequence ID" value="KAG8170713.1"/>
    <property type="molecule type" value="Genomic_DNA"/>
</dbReference>
<dbReference type="AlphaFoldDB" id="A0AAV6TG40"/>
<dbReference type="Proteomes" id="UP000827092">
    <property type="component" value="Unassembled WGS sequence"/>
</dbReference>
<comment type="caution">
    <text evidence="1">The sequence shown here is derived from an EMBL/GenBank/DDBJ whole genome shotgun (WGS) entry which is preliminary data.</text>
</comment>
<gene>
    <name evidence="1" type="ORF">JTE90_025664</name>
</gene>